<sequence length="108" mass="12311">MTNSKTNEQALEAAIEKALTGQTQEEIRENGPQFEDKQGNYGTSNGFWMGNAHDFNAQFALDETRFWHFLETTQNAELQKLQRSPDRKGKILEHFDGLVKKNGLGQHT</sequence>
<keyword evidence="3" id="KW-1185">Reference proteome</keyword>
<dbReference type="EMBL" id="QGDT01000012">
    <property type="protein sequence ID" value="PWJ55914.1"/>
    <property type="molecule type" value="Genomic_DNA"/>
</dbReference>
<evidence type="ECO:0000313" key="2">
    <source>
        <dbReference type="EMBL" id="PWJ55914.1"/>
    </source>
</evidence>
<gene>
    <name evidence="2" type="ORF">CLV98_1128</name>
</gene>
<feature type="region of interest" description="Disordered" evidence="1">
    <location>
        <begin position="18"/>
        <end position="42"/>
    </location>
</feature>
<evidence type="ECO:0000313" key="3">
    <source>
        <dbReference type="Proteomes" id="UP000245880"/>
    </source>
</evidence>
<dbReference type="RefSeq" id="WP_229203456.1">
    <property type="nucleotide sequence ID" value="NZ_QGDT01000012.1"/>
</dbReference>
<dbReference type="Proteomes" id="UP000245880">
    <property type="component" value="Unassembled WGS sequence"/>
</dbReference>
<reference evidence="2 3" key="1">
    <citation type="submission" date="2018-03" db="EMBL/GenBank/DDBJ databases">
        <title>Genomic Encyclopedia of Archaeal and Bacterial Type Strains, Phase II (KMG-II): from individual species to whole genera.</title>
        <authorList>
            <person name="Goeker M."/>
        </authorList>
    </citation>
    <scope>NUCLEOTIDE SEQUENCE [LARGE SCALE GENOMIC DNA]</scope>
    <source>
        <strain evidence="2 3">DSM 100346</strain>
    </source>
</reference>
<organism evidence="2 3">
    <name type="scientific">Dyadobacter jejuensis</name>
    <dbReference type="NCBI Taxonomy" id="1082580"/>
    <lineage>
        <taxon>Bacteria</taxon>
        <taxon>Pseudomonadati</taxon>
        <taxon>Bacteroidota</taxon>
        <taxon>Cytophagia</taxon>
        <taxon>Cytophagales</taxon>
        <taxon>Spirosomataceae</taxon>
        <taxon>Dyadobacter</taxon>
    </lineage>
</organism>
<feature type="compositionally biased region" description="Basic and acidic residues" evidence="1">
    <location>
        <begin position="25"/>
        <end position="38"/>
    </location>
</feature>
<evidence type="ECO:0000256" key="1">
    <source>
        <dbReference type="SAM" id="MobiDB-lite"/>
    </source>
</evidence>
<proteinExistence type="predicted"/>
<accession>A0A316AG76</accession>
<protein>
    <submittedName>
        <fullName evidence="2">Uncharacterized protein</fullName>
    </submittedName>
</protein>
<comment type="caution">
    <text evidence="2">The sequence shown here is derived from an EMBL/GenBank/DDBJ whole genome shotgun (WGS) entry which is preliminary data.</text>
</comment>
<dbReference type="AlphaFoldDB" id="A0A316AG76"/>
<name>A0A316AG76_9BACT</name>